<comment type="caution">
    <text evidence="1">The sequence shown here is derived from an EMBL/GenBank/DDBJ whole genome shotgun (WGS) entry which is preliminary data.</text>
</comment>
<gene>
    <name evidence="1" type="ORF">FE782_17555</name>
</gene>
<dbReference type="PROSITE" id="PS51257">
    <property type="entry name" value="PROKAR_LIPOPROTEIN"/>
    <property type="match status" value="1"/>
</dbReference>
<name>A0A5R9G3C7_9BACL</name>
<evidence type="ECO:0008006" key="3">
    <source>
        <dbReference type="Google" id="ProtNLM"/>
    </source>
</evidence>
<dbReference type="OrthoDB" id="2654667at2"/>
<accession>A0A5R9G3C7</accession>
<dbReference type="AlphaFoldDB" id="A0A5R9G3C7"/>
<protein>
    <recommendedName>
        <fullName evidence="3">Lipoprotein</fullName>
    </recommendedName>
</protein>
<keyword evidence="2" id="KW-1185">Reference proteome</keyword>
<dbReference type="EMBL" id="VCIW01000012">
    <property type="protein sequence ID" value="TLS50857.1"/>
    <property type="molecule type" value="Genomic_DNA"/>
</dbReference>
<proteinExistence type="predicted"/>
<organism evidence="1 2">
    <name type="scientific">Paenibacillus antri</name>
    <dbReference type="NCBI Taxonomy" id="2582848"/>
    <lineage>
        <taxon>Bacteria</taxon>
        <taxon>Bacillati</taxon>
        <taxon>Bacillota</taxon>
        <taxon>Bacilli</taxon>
        <taxon>Bacillales</taxon>
        <taxon>Paenibacillaceae</taxon>
        <taxon>Paenibacillus</taxon>
    </lineage>
</organism>
<sequence length="163" mass="17106">MNWKKAAALPILASLAIAGCSGGAASDEHAHDSRHAANGDLQEATASFETLPSFLDEQPQAIRNAYLIAGHSIDVLASIPCYCGCGESAGHRSNLNCFVAEAKEDGAVVWDDHGTRCAVCIEIAVEAAVLKKEGLSLKEIRETIDAKYADAGYPAPTPTPLPM</sequence>
<reference evidence="1 2" key="1">
    <citation type="submission" date="2019-05" db="EMBL/GenBank/DDBJ databases">
        <authorList>
            <person name="Narsing Rao M.P."/>
            <person name="Li W.J."/>
        </authorList>
    </citation>
    <scope>NUCLEOTIDE SEQUENCE [LARGE SCALE GENOMIC DNA]</scope>
    <source>
        <strain evidence="1 2">SYSU_K30003</strain>
    </source>
</reference>
<evidence type="ECO:0000313" key="1">
    <source>
        <dbReference type="EMBL" id="TLS50857.1"/>
    </source>
</evidence>
<dbReference type="RefSeq" id="WP_138195543.1">
    <property type="nucleotide sequence ID" value="NZ_VCIW01000012.1"/>
</dbReference>
<dbReference type="Pfam" id="PF13798">
    <property type="entry name" value="PCYCGC"/>
    <property type="match status" value="1"/>
</dbReference>
<dbReference type="InterPro" id="IPR025673">
    <property type="entry name" value="PCYCGC"/>
</dbReference>
<dbReference type="Proteomes" id="UP000309676">
    <property type="component" value="Unassembled WGS sequence"/>
</dbReference>
<evidence type="ECO:0000313" key="2">
    <source>
        <dbReference type="Proteomes" id="UP000309676"/>
    </source>
</evidence>